<evidence type="ECO:0000313" key="2">
    <source>
        <dbReference type="EMBL" id="GBN38834.1"/>
    </source>
</evidence>
<gene>
    <name evidence="2" type="ORF">AVEN_265115_1</name>
</gene>
<dbReference type="Proteomes" id="UP000499080">
    <property type="component" value="Unassembled WGS sequence"/>
</dbReference>
<accession>A0A4Y2NJ51</accession>
<evidence type="ECO:0000256" key="1">
    <source>
        <dbReference type="SAM" id="MobiDB-lite"/>
    </source>
</evidence>
<feature type="region of interest" description="Disordered" evidence="1">
    <location>
        <begin position="1"/>
        <end position="116"/>
    </location>
</feature>
<dbReference type="EMBL" id="BGPR01009249">
    <property type="protein sequence ID" value="GBN38834.1"/>
    <property type="molecule type" value="Genomic_DNA"/>
</dbReference>
<sequence>MSKRGNSPCFEDDGNDHLFISLDENPPKRFNFGPAKMYAPEEHTDQPSAATAPEVRSTEPSAATAPQPPPHRRRVLSSHPQPPPHRRCVLPSHPCTGGTFCPQPPQGVLSEESNNNNVCMKRSVHES</sequence>
<name>A0A4Y2NJ51_ARAVE</name>
<keyword evidence="3" id="KW-1185">Reference proteome</keyword>
<proteinExistence type="predicted"/>
<dbReference type="AlphaFoldDB" id="A0A4Y2NJ51"/>
<reference evidence="2 3" key="1">
    <citation type="journal article" date="2019" name="Sci. Rep.">
        <title>Orb-weaving spider Araneus ventricosus genome elucidates the spidroin gene catalogue.</title>
        <authorList>
            <person name="Kono N."/>
            <person name="Nakamura H."/>
            <person name="Ohtoshi R."/>
            <person name="Moran D.A.P."/>
            <person name="Shinohara A."/>
            <person name="Yoshida Y."/>
            <person name="Fujiwara M."/>
            <person name="Mori M."/>
            <person name="Tomita M."/>
            <person name="Arakawa K."/>
        </authorList>
    </citation>
    <scope>NUCLEOTIDE SEQUENCE [LARGE SCALE GENOMIC DNA]</scope>
</reference>
<protein>
    <submittedName>
        <fullName evidence="2">Uncharacterized protein</fullName>
    </submittedName>
</protein>
<evidence type="ECO:0000313" key="3">
    <source>
        <dbReference type="Proteomes" id="UP000499080"/>
    </source>
</evidence>
<comment type="caution">
    <text evidence="2">The sequence shown here is derived from an EMBL/GenBank/DDBJ whole genome shotgun (WGS) entry which is preliminary data.</text>
</comment>
<organism evidence="2 3">
    <name type="scientific">Araneus ventricosus</name>
    <name type="common">Orbweaver spider</name>
    <name type="synonym">Epeira ventricosa</name>
    <dbReference type="NCBI Taxonomy" id="182803"/>
    <lineage>
        <taxon>Eukaryota</taxon>
        <taxon>Metazoa</taxon>
        <taxon>Ecdysozoa</taxon>
        <taxon>Arthropoda</taxon>
        <taxon>Chelicerata</taxon>
        <taxon>Arachnida</taxon>
        <taxon>Araneae</taxon>
        <taxon>Araneomorphae</taxon>
        <taxon>Entelegynae</taxon>
        <taxon>Araneoidea</taxon>
        <taxon>Araneidae</taxon>
        <taxon>Araneus</taxon>
    </lineage>
</organism>